<dbReference type="PROSITE" id="PS50042">
    <property type="entry name" value="CNMP_BINDING_3"/>
    <property type="match status" value="3"/>
</dbReference>
<comment type="similarity">
    <text evidence="3">Belongs to the NTE family.</text>
</comment>
<comment type="subunit">
    <text evidence="5">Interacts with Pka-C3; interaction inhibits the catalytic function of Pka-C3 and the esterase activity of sws.</text>
</comment>
<comment type="subcellular location">
    <subcellularLocation>
        <location evidence="1">Endoplasmic reticulum membrane</location>
        <topology evidence="1">Single-pass type I membrane protein</topology>
    </subcellularLocation>
    <subcellularLocation>
        <location evidence="2">Nucleus</location>
    </subcellularLocation>
</comment>
<dbReference type="Pfam" id="PF01734">
    <property type="entry name" value="Patatin"/>
    <property type="match status" value="1"/>
</dbReference>
<dbReference type="InterPro" id="IPR024598">
    <property type="entry name" value="SF3a60/Prp9_C"/>
</dbReference>
<dbReference type="InterPro" id="IPR025086">
    <property type="entry name" value="SDE2/SF3A3_SAP"/>
</dbReference>
<feature type="short sequence motif" description="GXGXXG" evidence="25">
    <location>
        <begin position="1315"/>
        <end position="1320"/>
    </location>
</feature>
<sequence length="1637" mass="186816">METILEQQRRYHEEKERLIDAMVKEMLHKKATYREAINSDYRLKYLLDRYMTSTDRLIELYEDKDGQRKAEVAALTGPNEFQEFYNRLKQIKDFYRKHPNEYFFLNRSVYQCQLNLMNLQKHEKIPLKKWLVDLVEFTDEEGYGKFLDLHECYEKYINLKGIEKVDYITYLATFDQLFDIPKERKTGEYRKYLLCLIEYLTWFVQRVKPLMDLDSDLQAESDAIMVQWDSGTVQGWPKETGSALANVGAHLDLSAFSSWEELASLGLDRLKSALMALGLKCGGTLEERAQRLFSTKGKGSLDPSLMTKNKSGKASKEKELLRQRELACLEAQIYRLADLVSPQRGATKENVQRKQARTDGERDDSENEESEEESLDEGDDDVPYNPKNLPLGWDGKPIPYWLYKLHGLNISYNCEICGNYVYKGPKAFQRHFAEWRHAHGMRCLGIPNTAHFANVTQIEDALALWEKLKVQKQSERWQPETEEEYEDSQALFARQLKSEEAGTRFRKRDKALFYGRKMLRKVKNISGQVRNSGQGRKRKMVMKFAQRILQLKKETDTEQLKVLEPPVEYLQEEMLSDDRMPPDALYMLQSIRVFGHFEKPIFLKLCKHTEIINVDAGANLFRIGEADENVYIVQSGKLNVFITSNDSTNLSLKIVKPGESVTSLLSFTDVLTGYTNPYKTVSAKAIEDSTVVKLPMAAFQEIFVEYPDIFIRVIQVIMVRLQRVTFTALHQYLGLSAELVKQGPKSKNSKNPLVTNSPMKKKREETKDSTFQSMENSSQPIPIPGHRRSKSSLESKSFSPNTPDMVADAEIMNANVTPDLTNLQKKRHSVDNVDEDTLIEIAIEAFVKELGLDDDIMLKGKLEIREVAAGTYLMKEDSNKDVALVYVISGALIVSQKVTEGEEEVHMFTAYHDEFVGGLAVLTGEPSFFTIRAKHFTRIALLSKNDFYGMMKDHPTIALYVAHSVVQRLSPFVRQVDFALDWQFIESGRAVYRQDDESDSTYIVLSGRLRSVITHKNGKKELVAEYGKGDLIGVVEMVTHTKRSTTVIAVRDSELAKLPEGLFNAIKLKYPIVVTRLINLLGHRILGSWKKPSINVHAPSSSAVDSRPSQMNFSTVAIVAASDDVPLTAFTYELYHCLCAIGPTKRLTSEIIRKILGPTIMDPNNEYRLTSWLAQQEDQHKISLYQCDLTVSAWTQRCIRQADCILIVGLGENHPSLGKVEKEVERLAMRTQKELVLLHREGGKPHNTVAWINMRSWVSSHHHILSPNRMFSRKSLYRINELYSKVCQSEPNIHSDFSRLARWLTGKSVGLVLGGGGARGSAHVGMIKAIQEAGIPIDMVGGVSIGAFMGALWCRERNITTVTQKAREWSKKMTQWWRQILDLTYPMTSMFSGRDFNQTIKATFGDTYIEDLWLPYFTVTTDVTASCMRLHSHADVMRGLGANHILAIDVGSVDDQDLTNYGDDLSGWWLLWKRWNPFTEPVKVPNLPDIQSRLAYVSCVRQLEEVKNSDYCEYIRPPIDKYKTLQFGSFDEIREVGYQHGKSYFEGQLRAGNFPVFKTAPVTNKAESNHILSDYTFTDLAQMVCKVSRPFEDTSSSSSSDDEYEDGHDGYASEPTVCLMDLPRQLSWPGYSSTATF</sequence>
<dbReference type="GO" id="GO:0004622">
    <property type="term" value="F:phosphatidylcholine lysophospholipase activity"/>
    <property type="evidence" value="ECO:0007669"/>
    <property type="project" value="UniProtKB-EC"/>
</dbReference>
<feature type="domain" description="Cyclic nucleotide-binding" evidence="27">
    <location>
        <begin position="593"/>
        <end position="720"/>
    </location>
</feature>
<keyword evidence="13 25" id="KW-0378">Hydrolase</keyword>
<evidence type="ECO:0000256" key="18">
    <source>
        <dbReference type="ARBA" id="ARBA00022989"/>
    </source>
</evidence>
<dbReference type="Pfam" id="PF24179">
    <property type="entry name" value="NTE_Ploop"/>
    <property type="match status" value="1"/>
</dbReference>
<gene>
    <name evidence="30" type="ORF">GEV33_009561</name>
</gene>
<evidence type="ECO:0000313" key="30">
    <source>
        <dbReference type="EMBL" id="KAH0813228.1"/>
    </source>
</evidence>
<dbReference type="FunFam" id="2.60.120.10:FF:000135">
    <property type="entry name" value="Neuropathy target esterase sws"/>
    <property type="match status" value="1"/>
</dbReference>
<dbReference type="SUPFAM" id="SSF51206">
    <property type="entry name" value="cAMP-binding domain-like"/>
    <property type="match status" value="3"/>
</dbReference>
<dbReference type="GO" id="GO:0003723">
    <property type="term" value="F:RNA binding"/>
    <property type="evidence" value="ECO:0007669"/>
    <property type="project" value="InterPro"/>
</dbReference>
<evidence type="ECO:0000256" key="24">
    <source>
        <dbReference type="ARBA" id="ARBA00049531"/>
    </source>
</evidence>
<name>A0A8J6HGI5_TENMO</name>
<dbReference type="Pfam" id="PF16837">
    <property type="entry name" value="SF3A3"/>
    <property type="match status" value="1"/>
</dbReference>
<dbReference type="InterPro" id="IPR016035">
    <property type="entry name" value="Acyl_Trfase/lysoPLipase"/>
</dbReference>
<dbReference type="GO" id="GO:0008270">
    <property type="term" value="F:zinc ion binding"/>
    <property type="evidence" value="ECO:0007669"/>
    <property type="project" value="UniProtKB-KW"/>
</dbReference>
<dbReference type="PANTHER" id="PTHR14226:SF29">
    <property type="entry name" value="NEUROPATHY TARGET ESTERASE SWS"/>
    <property type="match status" value="1"/>
</dbReference>
<dbReference type="PROSITE" id="PS51635">
    <property type="entry name" value="PNPLA"/>
    <property type="match status" value="1"/>
</dbReference>
<feature type="domain" description="PNPLA" evidence="29">
    <location>
        <begin position="1311"/>
        <end position="1467"/>
    </location>
</feature>
<feature type="short sequence motif" description="GXSXG" evidence="25">
    <location>
        <begin position="1342"/>
        <end position="1346"/>
    </location>
</feature>
<dbReference type="PROSITE" id="PS50171">
    <property type="entry name" value="ZF_MATRIN"/>
    <property type="match status" value="1"/>
</dbReference>
<evidence type="ECO:0000256" key="21">
    <source>
        <dbReference type="ARBA" id="ARBA00023242"/>
    </source>
</evidence>
<dbReference type="CDD" id="cd00038">
    <property type="entry name" value="CAP_ED"/>
    <property type="match status" value="3"/>
</dbReference>
<evidence type="ECO:0000256" key="19">
    <source>
        <dbReference type="ARBA" id="ARBA00023098"/>
    </source>
</evidence>
<evidence type="ECO:0000256" key="14">
    <source>
        <dbReference type="ARBA" id="ARBA00022824"/>
    </source>
</evidence>
<dbReference type="Gene3D" id="3.40.1090.10">
    <property type="entry name" value="Cytosolic phospholipase A2 catalytic domain"/>
    <property type="match status" value="1"/>
</dbReference>
<dbReference type="GO" id="GO:0016042">
    <property type="term" value="P:lipid catabolic process"/>
    <property type="evidence" value="ECO:0007669"/>
    <property type="project" value="UniProtKB-UniRule"/>
</dbReference>
<dbReference type="FunFam" id="2.60.120.10:FF:000122">
    <property type="entry name" value="Neuropathy target esterase sws"/>
    <property type="match status" value="1"/>
</dbReference>
<comment type="caution">
    <text evidence="30">The sequence shown here is derived from an EMBL/GenBank/DDBJ whole genome shotgun (WGS) entry which is preliminary data.</text>
</comment>
<accession>A0A8J6HGI5</accession>
<dbReference type="InterPro" id="IPR001423">
    <property type="entry name" value="LysoPLipase_patatin_CS"/>
</dbReference>
<evidence type="ECO:0000256" key="7">
    <source>
        <dbReference type="ARBA" id="ARBA00019369"/>
    </source>
</evidence>
<dbReference type="Pfam" id="PF11931">
    <property type="entry name" value="SF3a60_Prp9_C"/>
    <property type="match status" value="1"/>
</dbReference>
<evidence type="ECO:0000256" key="1">
    <source>
        <dbReference type="ARBA" id="ARBA00004115"/>
    </source>
</evidence>
<dbReference type="InterPro" id="IPR018490">
    <property type="entry name" value="cNMP-bd_dom_sf"/>
</dbReference>
<keyword evidence="18" id="KW-1133">Transmembrane helix</keyword>
<evidence type="ECO:0000256" key="5">
    <source>
        <dbReference type="ARBA" id="ARBA00011476"/>
    </source>
</evidence>
<organism evidence="30 31">
    <name type="scientific">Tenebrio molitor</name>
    <name type="common">Yellow mealworm beetle</name>
    <dbReference type="NCBI Taxonomy" id="7067"/>
    <lineage>
        <taxon>Eukaryota</taxon>
        <taxon>Metazoa</taxon>
        <taxon>Ecdysozoa</taxon>
        <taxon>Arthropoda</taxon>
        <taxon>Hexapoda</taxon>
        <taxon>Insecta</taxon>
        <taxon>Pterygota</taxon>
        <taxon>Neoptera</taxon>
        <taxon>Endopterygota</taxon>
        <taxon>Coleoptera</taxon>
        <taxon>Polyphaga</taxon>
        <taxon>Cucujiformia</taxon>
        <taxon>Tenebrionidae</taxon>
        <taxon>Tenebrio</taxon>
    </lineage>
</organism>
<evidence type="ECO:0000256" key="3">
    <source>
        <dbReference type="ARBA" id="ARBA00006636"/>
    </source>
</evidence>
<feature type="compositionally biased region" description="Basic and acidic residues" evidence="26">
    <location>
        <begin position="346"/>
        <end position="360"/>
    </location>
</feature>
<dbReference type="InterPro" id="IPR056556">
    <property type="entry name" value="NTE1_P-loop_dom"/>
</dbReference>
<keyword evidence="16" id="KW-0524">Neurogenesis</keyword>
<dbReference type="EMBL" id="JABDTM020025472">
    <property type="protein sequence ID" value="KAH0813228.1"/>
    <property type="molecule type" value="Genomic_DNA"/>
</dbReference>
<dbReference type="InterPro" id="IPR021966">
    <property type="entry name" value="SF3a60_bindingd"/>
</dbReference>
<protein>
    <recommendedName>
        <fullName evidence="7">Neuropathy target esterase sws</fullName>
        <ecNumber evidence="6">3.1.1.5</ecNumber>
    </recommendedName>
    <alternativeName>
        <fullName evidence="23">Swiss cheese</fullName>
    </alternativeName>
</protein>
<keyword evidence="10" id="KW-0812">Transmembrane</keyword>
<evidence type="ECO:0000256" key="17">
    <source>
        <dbReference type="ARBA" id="ARBA00022963"/>
    </source>
</evidence>
<dbReference type="InterPro" id="IPR014710">
    <property type="entry name" value="RmlC-like_jellyroll"/>
</dbReference>
<dbReference type="FunFam" id="2.60.120.10:FF:000010">
    <property type="entry name" value="neuropathy target esterase isoform X1"/>
    <property type="match status" value="1"/>
</dbReference>
<evidence type="ECO:0000256" key="16">
    <source>
        <dbReference type="ARBA" id="ARBA00022902"/>
    </source>
</evidence>
<evidence type="ECO:0000256" key="25">
    <source>
        <dbReference type="PROSITE-ProRule" id="PRU01161"/>
    </source>
</evidence>
<dbReference type="Pfam" id="PF12108">
    <property type="entry name" value="SF3a60_bindingd"/>
    <property type="match status" value="1"/>
</dbReference>
<dbReference type="GO" id="GO:0005681">
    <property type="term" value="C:spliceosomal complex"/>
    <property type="evidence" value="ECO:0007669"/>
    <property type="project" value="InterPro"/>
</dbReference>
<keyword evidence="21" id="KW-0539">Nucleus</keyword>
<comment type="catalytic activity">
    <reaction evidence="24">
        <text>a 1-acyl-sn-glycero-3-phosphocholine + H2O = sn-glycerol 3-phosphocholine + a fatty acid + H(+)</text>
        <dbReference type="Rhea" id="RHEA:15177"/>
        <dbReference type="ChEBI" id="CHEBI:15377"/>
        <dbReference type="ChEBI" id="CHEBI:15378"/>
        <dbReference type="ChEBI" id="CHEBI:16870"/>
        <dbReference type="ChEBI" id="CHEBI:28868"/>
        <dbReference type="ChEBI" id="CHEBI:58168"/>
        <dbReference type="EC" id="3.1.1.5"/>
    </reaction>
</comment>
<proteinExistence type="inferred from homology"/>
<evidence type="ECO:0000256" key="4">
    <source>
        <dbReference type="ARBA" id="ARBA00008776"/>
    </source>
</evidence>
<dbReference type="InterPro" id="IPR000595">
    <property type="entry name" value="cNMP-bd_dom"/>
</dbReference>
<feature type="region of interest" description="Disordered" evidence="26">
    <location>
        <begin position="296"/>
        <end position="318"/>
    </location>
</feature>
<comment type="function">
    <text evidence="22">Phospholipase B that deacylates intracellular phosphatidylcholine (PtdCho), generating glycerophosphocholine (GroPtdCho). This deacylation occurs at both sn-2 and sn-1 positions of PtdCho. Its specific chemical modification by certain organophosphorus (OP) compounds leads to distal axonopathy. Plays a role in the signaling mechanism between neurons and glia that regulates glia wrapping during development of the adult brain. Essential for membrane lipid homeostasis and cell survival in both neurons and glia of the adult brain.</text>
</comment>
<dbReference type="FunFam" id="3.40.1090.10:FF:000015">
    <property type="entry name" value="Patatin like phospholipase domain containing 7"/>
    <property type="match status" value="1"/>
</dbReference>
<dbReference type="Gene3D" id="2.60.120.10">
    <property type="entry name" value="Jelly Rolls"/>
    <property type="match status" value="3"/>
</dbReference>
<keyword evidence="11" id="KW-0479">Metal-binding</keyword>
<keyword evidence="19 25" id="KW-0443">Lipid metabolism</keyword>
<evidence type="ECO:0000256" key="22">
    <source>
        <dbReference type="ARBA" id="ARBA00025020"/>
    </source>
</evidence>
<reference evidence="30" key="1">
    <citation type="journal article" date="2020" name="J Insects Food Feed">
        <title>The yellow mealworm (Tenebrio molitor) genome: a resource for the emerging insects as food and feed industry.</title>
        <authorList>
            <person name="Eriksson T."/>
            <person name="Andere A."/>
            <person name="Kelstrup H."/>
            <person name="Emery V."/>
            <person name="Picard C."/>
        </authorList>
    </citation>
    <scope>NUCLEOTIDE SEQUENCE</scope>
    <source>
        <strain evidence="30">Stoneville</strain>
        <tissue evidence="30">Whole head</tissue>
    </source>
</reference>
<feature type="compositionally biased region" description="Acidic residues" evidence="26">
    <location>
        <begin position="361"/>
        <end position="382"/>
    </location>
</feature>
<evidence type="ECO:0000259" key="29">
    <source>
        <dbReference type="PROSITE" id="PS51635"/>
    </source>
</evidence>
<comment type="similarity">
    <text evidence="4">Belongs to the SF3A3 family.</text>
</comment>
<evidence type="ECO:0000259" key="27">
    <source>
        <dbReference type="PROSITE" id="PS50042"/>
    </source>
</evidence>
<feature type="domain" description="Cyclic nucleotide-binding" evidence="27">
    <location>
        <begin position="884"/>
        <end position="951"/>
    </location>
</feature>
<feature type="active site" description="Proton acceptor" evidence="25">
    <location>
        <position position="1454"/>
    </location>
</feature>
<dbReference type="GO" id="GO:0007399">
    <property type="term" value="P:nervous system development"/>
    <property type="evidence" value="ECO:0007669"/>
    <property type="project" value="UniProtKB-KW"/>
</dbReference>
<feature type="region of interest" description="Disordered" evidence="26">
    <location>
        <begin position="741"/>
        <end position="802"/>
    </location>
</feature>
<evidence type="ECO:0000259" key="28">
    <source>
        <dbReference type="PROSITE" id="PS50171"/>
    </source>
</evidence>
<evidence type="ECO:0000256" key="12">
    <source>
        <dbReference type="ARBA" id="ARBA00022771"/>
    </source>
</evidence>
<feature type="region of interest" description="Disordered" evidence="26">
    <location>
        <begin position="344"/>
        <end position="385"/>
    </location>
</feature>
<feature type="domain" description="Matrin-type" evidence="28">
    <location>
        <begin position="412"/>
        <end position="443"/>
    </location>
</feature>
<dbReference type="EC" id="3.1.1.5" evidence="6"/>
<evidence type="ECO:0000256" key="23">
    <source>
        <dbReference type="ARBA" id="ARBA00030862"/>
    </source>
</evidence>
<keyword evidence="14" id="KW-0256">Endoplasmic reticulum</keyword>
<dbReference type="PANTHER" id="PTHR14226">
    <property type="entry name" value="NEUROPATHY TARGET ESTERASE/SWISS CHEESE D.MELANOGASTER"/>
    <property type="match status" value="1"/>
</dbReference>
<dbReference type="GO" id="GO:0005789">
    <property type="term" value="C:endoplasmic reticulum membrane"/>
    <property type="evidence" value="ECO:0007669"/>
    <property type="project" value="UniProtKB-SubCell"/>
</dbReference>
<evidence type="ECO:0000256" key="11">
    <source>
        <dbReference type="ARBA" id="ARBA00022723"/>
    </source>
</evidence>
<keyword evidence="8" id="KW-0217">Developmental protein</keyword>
<evidence type="ECO:0000256" key="15">
    <source>
        <dbReference type="ARBA" id="ARBA00022833"/>
    </source>
</evidence>
<dbReference type="Pfam" id="PF13297">
    <property type="entry name" value="SDE2_2C"/>
    <property type="match status" value="1"/>
</dbReference>
<dbReference type="Proteomes" id="UP000719412">
    <property type="component" value="Unassembled WGS sequence"/>
</dbReference>
<keyword evidence="9" id="KW-0597">Phosphoprotein</keyword>
<feature type="active site" description="Nucleophile" evidence="25">
    <location>
        <position position="1344"/>
    </location>
</feature>
<dbReference type="GO" id="GO:0000398">
    <property type="term" value="P:mRNA splicing, via spliceosome"/>
    <property type="evidence" value="ECO:0007669"/>
    <property type="project" value="InterPro"/>
</dbReference>
<keyword evidence="15" id="KW-0862">Zinc</keyword>
<evidence type="ECO:0000313" key="31">
    <source>
        <dbReference type="Proteomes" id="UP000719412"/>
    </source>
</evidence>
<evidence type="ECO:0000256" key="2">
    <source>
        <dbReference type="ARBA" id="ARBA00004123"/>
    </source>
</evidence>
<dbReference type="InterPro" id="IPR002641">
    <property type="entry name" value="PNPLA_dom"/>
</dbReference>
<feature type="domain" description="Cyclic nucleotide-binding" evidence="27">
    <location>
        <begin position="984"/>
        <end position="1066"/>
    </location>
</feature>
<keyword evidence="31" id="KW-1185">Reference proteome</keyword>
<evidence type="ECO:0000256" key="10">
    <source>
        <dbReference type="ARBA" id="ARBA00022692"/>
    </source>
</evidence>
<keyword evidence="20" id="KW-0472">Membrane</keyword>
<dbReference type="Pfam" id="PF00027">
    <property type="entry name" value="cNMP_binding"/>
    <property type="match status" value="3"/>
</dbReference>
<feature type="compositionally biased region" description="Polar residues" evidence="26">
    <location>
        <begin position="769"/>
        <end position="780"/>
    </location>
</feature>
<keyword evidence="17 25" id="KW-0442">Lipid degradation</keyword>
<dbReference type="InterPro" id="IPR031774">
    <property type="entry name" value="SF3A3_dom"/>
</dbReference>
<dbReference type="GO" id="GO:0046470">
    <property type="term" value="P:phosphatidylcholine metabolic process"/>
    <property type="evidence" value="ECO:0007669"/>
    <property type="project" value="InterPro"/>
</dbReference>
<feature type="compositionally biased region" description="Polar residues" evidence="26">
    <location>
        <begin position="745"/>
        <end position="758"/>
    </location>
</feature>
<dbReference type="InterPro" id="IPR050301">
    <property type="entry name" value="NTE"/>
</dbReference>
<keyword evidence="12" id="KW-0863">Zinc-finger</keyword>
<reference evidence="30" key="2">
    <citation type="submission" date="2021-08" db="EMBL/GenBank/DDBJ databases">
        <authorList>
            <person name="Eriksson T."/>
        </authorList>
    </citation>
    <scope>NUCLEOTIDE SEQUENCE</scope>
    <source>
        <strain evidence="30">Stoneville</strain>
        <tissue evidence="30">Whole head</tissue>
    </source>
</reference>
<dbReference type="SUPFAM" id="SSF52151">
    <property type="entry name" value="FabD/lysophospholipase-like"/>
    <property type="match status" value="1"/>
</dbReference>
<evidence type="ECO:0000256" key="26">
    <source>
        <dbReference type="SAM" id="MobiDB-lite"/>
    </source>
</evidence>
<dbReference type="SMART" id="SM00100">
    <property type="entry name" value="cNMP"/>
    <property type="match status" value="3"/>
</dbReference>
<evidence type="ECO:0000256" key="13">
    <source>
        <dbReference type="ARBA" id="ARBA00022801"/>
    </source>
</evidence>
<evidence type="ECO:0000256" key="6">
    <source>
        <dbReference type="ARBA" id="ARBA00013274"/>
    </source>
</evidence>
<dbReference type="PROSITE" id="PS01237">
    <property type="entry name" value="UPF0028"/>
    <property type="match status" value="1"/>
</dbReference>
<evidence type="ECO:0000256" key="20">
    <source>
        <dbReference type="ARBA" id="ARBA00023136"/>
    </source>
</evidence>
<evidence type="ECO:0000256" key="8">
    <source>
        <dbReference type="ARBA" id="ARBA00022473"/>
    </source>
</evidence>
<evidence type="ECO:0000256" key="9">
    <source>
        <dbReference type="ARBA" id="ARBA00022553"/>
    </source>
</evidence>
<comment type="caution">
    <text evidence="25">Lacks conserved residue(s) required for the propagation of feature annotation.</text>
</comment>
<dbReference type="InterPro" id="IPR000690">
    <property type="entry name" value="Matrin/U1-C_Znf_C2H2"/>
</dbReference>